<dbReference type="SUPFAM" id="SSF48452">
    <property type="entry name" value="TPR-like"/>
    <property type="match status" value="1"/>
</dbReference>
<proteinExistence type="predicted"/>
<organism evidence="4 5">
    <name type="scientific">Phytoactinopolyspora halotolerans</name>
    <dbReference type="NCBI Taxonomy" id="1981512"/>
    <lineage>
        <taxon>Bacteria</taxon>
        <taxon>Bacillati</taxon>
        <taxon>Actinomycetota</taxon>
        <taxon>Actinomycetes</taxon>
        <taxon>Jiangellales</taxon>
        <taxon>Jiangellaceae</taxon>
        <taxon>Phytoactinopolyspora</taxon>
    </lineage>
</organism>
<accession>A0A6L9SDG2</accession>
<keyword evidence="5" id="KW-1185">Reference proteome</keyword>
<reference evidence="4 5" key="1">
    <citation type="submission" date="2020-02" db="EMBL/GenBank/DDBJ databases">
        <authorList>
            <person name="Li X.-J."/>
            <person name="Han X.-M."/>
        </authorList>
    </citation>
    <scope>NUCLEOTIDE SEQUENCE [LARGE SCALE GENOMIC DNA]</scope>
    <source>
        <strain evidence="4 5">CCTCC AB 2017055</strain>
    </source>
</reference>
<dbReference type="Pfam" id="PF00196">
    <property type="entry name" value="GerE"/>
    <property type="match status" value="1"/>
</dbReference>
<evidence type="ECO:0000256" key="2">
    <source>
        <dbReference type="ARBA" id="ARBA00022840"/>
    </source>
</evidence>
<dbReference type="InterPro" id="IPR011990">
    <property type="entry name" value="TPR-like_helical_dom_sf"/>
</dbReference>
<dbReference type="GO" id="GO:0004016">
    <property type="term" value="F:adenylate cyclase activity"/>
    <property type="evidence" value="ECO:0007669"/>
    <property type="project" value="TreeGrafter"/>
</dbReference>
<dbReference type="GO" id="GO:0005737">
    <property type="term" value="C:cytoplasm"/>
    <property type="evidence" value="ECO:0007669"/>
    <property type="project" value="TreeGrafter"/>
</dbReference>
<dbReference type="AlphaFoldDB" id="A0A6L9SDG2"/>
<feature type="domain" description="HTH luxR-type" evidence="3">
    <location>
        <begin position="863"/>
        <end position="928"/>
    </location>
</feature>
<dbReference type="CDD" id="cd06170">
    <property type="entry name" value="LuxR_C_like"/>
    <property type="match status" value="1"/>
</dbReference>
<dbReference type="PANTHER" id="PTHR16305">
    <property type="entry name" value="TESTICULAR SOLUBLE ADENYLYL CYCLASE"/>
    <property type="match status" value="1"/>
</dbReference>
<dbReference type="GO" id="GO:0003677">
    <property type="term" value="F:DNA binding"/>
    <property type="evidence" value="ECO:0007669"/>
    <property type="project" value="InterPro"/>
</dbReference>
<dbReference type="Proteomes" id="UP000475214">
    <property type="component" value="Unassembled WGS sequence"/>
</dbReference>
<dbReference type="PROSITE" id="PS50043">
    <property type="entry name" value="HTH_LUXR_2"/>
    <property type="match status" value="1"/>
</dbReference>
<dbReference type="GO" id="GO:0005524">
    <property type="term" value="F:ATP binding"/>
    <property type="evidence" value="ECO:0007669"/>
    <property type="project" value="UniProtKB-KW"/>
</dbReference>
<evidence type="ECO:0000256" key="1">
    <source>
        <dbReference type="ARBA" id="ARBA00022741"/>
    </source>
</evidence>
<dbReference type="PRINTS" id="PR00038">
    <property type="entry name" value="HTHLUXR"/>
</dbReference>
<evidence type="ECO:0000259" key="3">
    <source>
        <dbReference type="PROSITE" id="PS50043"/>
    </source>
</evidence>
<dbReference type="RefSeq" id="WP_163742858.1">
    <property type="nucleotide sequence ID" value="NZ_JAAGOA010000021.1"/>
</dbReference>
<dbReference type="InterPro" id="IPR000792">
    <property type="entry name" value="Tscrpt_reg_LuxR_C"/>
</dbReference>
<dbReference type="Gene3D" id="1.10.10.10">
    <property type="entry name" value="Winged helix-like DNA-binding domain superfamily/Winged helix DNA-binding domain"/>
    <property type="match status" value="1"/>
</dbReference>
<evidence type="ECO:0000313" key="5">
    <source>
        <dbReference type="Proteomes" id="UP000475214"/>
    </source>
</evidence>
<dbReference type="SUPFAM" id="SSF46894">
    <property type="entry name" value="C-terminal effector domain of the bipartite response regulators"/>
    <property type="match status" value="1"/>
</dbReference>
<sequence>MRTGRSGEWNGNAWTAGIIGHELERTRLRDLVAALAEGVGGAILVSGRAGTGKSELVRYVQAFASARPAPKDSGITLAHVVGAESERAWAYSGLHLVLSGVIGALDVERLRQMAPRVDALLARLNDQSASYDVARQVQGLIAGVDTPMLLTVDDAHLLDVWSQEVLGFVARRLRSVPVLMLVTADGSEDMAPFNGLAAVTLDDLSPSDAIRLIHRAVGPHVSSRAAESIVERVGGNPGALLDVVHRIPHDQLTGSVPLDRHLPRSPVLLAHRRHELDGLEPAQRHALLLAEASEDRTLAPVLSALREHGETLATWLLDEHVVEADGDHYALRRPVTASVVWQEATFSERSRAHQALAAAYGERDPDQRLWHLAQLLHHGDAEHAADLQHAAERAVVRGELARALSFAREAVRLTDEVSARVERLLLLGRLCLLSGCFGEVIGIAQERFRLDTTAPQRADLALLEARARCLLDGDVAAGLITRHAEELADDDPNRAARLNLFAVSAYARRLEQAEADRFLAVAERYAAYFDGATHRMYRRASACLASISGDLGRALDLIDDDMVASDVFSEAEQRICRAWVLTRAERFDAARSLLVAVTRDRRLRDSPLLMGEAYAALAVLETHAGRPVAARDAGTQGRRLGAGGVSSAVLSAHMVRTHALLGDEEAAWERHREAAERARRHSDGWITAALQAEAGSVLLLAGRYEESVATLERARRVALEHSDPSILAVEPDYIEACVHAGDLDRAEDALAEYEGRVLKTPTVWAQHTLARCRALVAEGEESVELFKVALETGVEDTSPVEVARTMLCLGDRLRRMRHRAESAGWLRRARVLAQECGAAALAELADRELYASGHHSSPSEVTWDAYEDRLTPAERRVSELVAAGRRNREIATDLYVSVRTVEAHLSRIYRKVGVRSRAELASLVSMARDELDDRRRPGD</sequence>
<name>A0A6L9SDG2_9ACTN</name>
<comment type="caution">
    <text evidence="4">The sequence shown here is derived from an EMBL/GenBank/DDBJ whole genome shotgun (WGS) entry which is preliminary data.</text>
</comment>
<gene>
    <name evidence="4" type="ORF">G1H10_24310</name>
</gene>
<protein>
    <submittedName>
        <fullName evidence="4">AAA family ATPase</fullName>
    </submittedName>
</protein>
<evidence type="ECO:0000313" key="4">
    <source>
        <dbReference type="EMBL" id="NEE03296.1"/>
    </source>
</evidence>
<dbReference type="Pfam" id="PF13191">
    <property type="entry name" value="AAA_16"/>
    <property type="match status" value="1"/>
</dbReference>
<dbReference type="GO" id="GO:0006355">
    <property type="term" value="P:regulation of DNA-templated transcription"/>
    <property type="evidence" value="ECO:0007669"/>
    <property type="project" value="InterPro"/>
</dbReference>
<dbReference type="InterPro" id="IPR036388">
    <property type="entry name" value="WH-like_DNA-bd_sf"/>
</dbReference>
<dbReference type="InterPro" id="IPR027417">
    <property type="entry name" value="P-loop_NTPase"/>
</dbReference>
<dbReference type="Gene3D" id="1.25.40.10">
    <property type="entry name" value="Tetratricopeptide repeat domain"/>
    <property type="match status" value="1"/>
</dbReference>
<keyword evidence="1" id="KW-0547">Nucleotide-binding</keyword>
<dbReference type="InterPro" id="IPR016032">
    <property type="entry name" value="Sig_transdc_resp-reg_C-effctor"/>
</dbReference>
<dbReference type="EMBL" id="JAAGOA010000021">
    <property type="protein sequence ID" value="NEE03296.1"/>
    <property type="molecule type" value="Genomic_DNA"/>
</dbReference>
<dbReference type="SMART" id="SM00421">
    <property type="entry name" value="HTH_LUXR"/>
    <property type="match status" value="1"/>
</dbReference>
<keyword evidence="2" id="KW-0067">ATP-binding</keyword>
<dbReference type="SUPFAM" id="SSF52540">
    <property type="entry name" value="P-loop containing nucleoside triphosphate hydrolases"/>
    <property type="match status" value="1"/>
</dbReference>
<dbReference type="PANTHER" id="PTHR16305:SF28">
    <property type="entry name" value="GUANYLATE CYCLASE DOMAIN-CONTAINING PROTEIN"/>
    <property type="match status" value="1"/>
</dbReference>
<dbReference type="PROSITE" id="PS00622">
    <property type="entry name" value="HTH_LUXR_1"/>
    <property type="match status" value="1"/>
</dbReference>
<dbReference type="InterPro" id="IPR041664">
    <property type="entry name" value="AAA_16"/>
</dbReference>